<feature type="signal peptide" evidence="1">
    <location>
        <begin position="1"/>
        <end position="26"/>
    </location>
</feature>
<protein>
    <recommendedName>
        <fullName evidence="4">PXPV repeat-containing protein</fullName>
    </recommendedName>
</protein>
<reference evidence="2 3" key="1">
    <citation type="submission" date="2016-10" db="EMBL/GenBank/DDBJ databases">
        <authorList>
            <person name="de Groot N.N."/>
        </authorList>
    </citation>
    <scope>NUCLEOTIDE SEQUENCE [LARGE SCALE GENOMIC DNA]</scope>
    <source>
        <strain evidence="2 3">DSM 25927</strain>
    </source>
</reference>
<dbReference type="RefSeq" id="WP_177189042.1">
    <property type="nucleotide sequence ID" value="NZ_FOFS01000014.1"/>
</dbReference>
<evidence type="ECO:0000313" key="3">
    <source>
        <dbReference type="Proteomes" id="UP000199233"/>
    </source>
</evidence>
<keyword evidence="3" id="KW-1185">Reference proteome</keyword>
<dbReference type="STRING" id="489703.SAMN04488038_11426"/>
<evidence type="ECO:0000256" key="1">
    <source>
        <dbReference type="SAM" id="SignalP"/>
    </source>
</evidence>
<dbReference type="Proteomes" id="UP000199233">
    <property type="component" value="Unassembled WGS sequence"/>
</dbReference>
<dbReference type="AlphaFoldDB" id="A0A1H9KSN5"/>
<dbReference type="EMBL" id="FOFS01000014">
    <property type="protein sequence ID" value="SER02204.1"/>
    <property type="molecule type" value="Genomic_DNA"/>
</dbReference>
<feature type="chain" id="PRO_5011440465" description="PXPV repeat-containing protein" evidence="1">
    <location>
        <begin position="27"/>
        <end position="121"/>
    </location>
</feature>
<keyword evidence="1" id="KW-0732">Signal</keyword>
<evidence type="ECO:0008006" key="4">
    <source>
        <dbReference type="Google" id="ProtNLM"/>
    </source>
</evidence>
<proteinExistence type="predicted"/>
<sequence>MKAKSVLAIAGLSLVSLVPVSAFAHADVSVSLGFGGYAPGYATVYSQPAYVEPAPIYYPAPRPVYYGVRGYAAAPAYVGYRGYYRDEDRHCRDRERHDRRWRGDRDDWRDSQYRGGYWNGY</sequence>
<name>A0A1H9KSN5_9GAMM</name>
<accession>A0A1H9KSN5</accession>
<evidence type="ECO:0000313" key="2">
    <source>
        <dbReference type="EMBL" id="SER02204.1"/>
    </source>
</evidence>
<gene>
    <name evidence="2" type="ORF">SAMN04488038_11426</name>
</gene>
<organism evidence="2 3">
    <name type="scientific">Solimonas aquatica</name>
    <dbReference type="NCBI Taxonomy" id="489703"/>
    <lineage>
        <taxon>Bacteria</taxon>
        <taxon>Pseudomonadati</taxon>
        <taxon>Pseudomonadota</taxon>
        <taxon>Gammaproteobacteria</taxon>
        <taxon>Nevskiales</taxon>
        <taxon>Nevskiaceae</taxon>
        <taxon>Solimonas</taxon>
    </lineage>
</organism>